<keyword evidence="10" id="KW-0479">Metal-binding</keyword>
<evidence type="ECO:0000256" key="1">
    <source>
        <dbReference type="ARBA" id="ARBA00001936"/>
    </source>
</evidence>
<feature type="transmembrane region" description="Helical" evidence="17">
    <location>
        <begin position="78"/>
        <end position="98"/>
    </location>
</feature>
<evidence type="ECO:0000256" key="16">
    <source>
        <dbReference type="ARBA" id="ARBA00034066"/>
    </source>
</evidence>
<feature type="transmembrane region" description="Helical" evidence="17">
    <location>
        <begin position="602"/>
        <end position="619"/>
    </location>
</feature>
<evidence type="ECO:0000256" key="14">
    <source>
        <dbReference type="ARBA" id="ARBA00023211"/>
    </source>
</evidence>
<name>A0A1B1TDW9_9ARCH</name>
<keyword evidence="12 17" id="KW-1133">Transmembrane helix</keyword>
<feature type="transmembrane region" description="Helical" evidence="17">
    <location>
        <begin position="12"/>
        <end position="34"/>
    </location>
</feature>
<feature type="transmembrane region" description="Helical" evidence="17">
    <location>
        <begin position="656"/>
        <end position="677"/>
    </location>
</feature>
<feature type="transmembrane region" description="Helical" evidence="17">
    <location>
        <begin position="549"/>
        <end position="566"/>
    </location>
</feature>
<comment type="similarity">
    <text evidence="5">Belongs to the STT3 family.</text>
</comment>
<feature type="transmembrane region" description="Helical" evidence="17">
    <location>
        <begin position="572"/>
        <end position="590"/>
    </location>
</feature>
<dbReference type="GO" id="GO:0004576">
    <property type="term" value="F:oligosaccharyl transferase activity"/>
    <property type="evidence" value="ECO:0007669"/>
    <property type="project" value="InterPro"/>
</dbReference>
<evidence type="ECO:0000256" key="11">
    <source>
        <dbReference type="ARBA" id="ARBA00022842"/>
    </source>
</evidence>
<comment type="cofactor">
    <cofactor evidence="1">
        <name>Mn(2+)</name>
        <dbReference type="ChEBI" id="CHEBI:29035"/>
    </cofactor>
</comment>
<feature type="transmembrane region" description="Helical" evidence="17">
    <location>
        <begin position="296"/>
        <end position="319"/>
    </location>
</feature>
<reference evidence="19" key="2">
    <citation type="journal article" date="2015" name="ISME J.">
        <title>A new class of marine Euryarchaeota group II from the Mediterranean deep chlorophyll maximum.</title>
        <authorList>
            <person name="Martin-Cuadrado A.B."/>
            <person name="Garcia-Heredia I."/>
            <person name="Molto A.G."/>
            <person name="Lopez-Ubeda R."/>
            <person name="Kimes N."/>
            <person name="Lopez-Garcia P."/>
            <person name="Moreira D."/>
            <person name="Rodriguez-Valera F."/>
        </authorList>
    </citation>
    <scope>NUCLEOTIDE SEQUENCE</scope>
</reference>
<feature type="transmembrane region" description="Helical" evidence="17">
    <location>
        <begin position="259"/>
        <end position="276"/>
    </location>
</feature>
<dbReference type="PANTHER" id="PTHR13872:SF1">
    <property type="entry name" value="DOLICHYL-DIPHOSPHOOLIGOSACCHARIDE--PROTEIN GLYCOSYLTRANSFERASE SUBUNIT STT3B"/>
    <property type="match status" value="1"/>
</dbReference>
<dbReference type="InterPro" id="IPR048307">
    <property type="entry name" value="STT3_N"/>
</dbReference>
<dbReference type="GO" id="GO:0005886">
    <property type="term" value="C:plasma membrane"/>
    <property type="evidence" value="ECO:0007669"/>
    <property type="project" value="UniProtKB-SubCell"/>
</dbReference>
<dbReference type="Gene3D" id="3.40.50.12610">
    <property type="match status" value="1"/>
</dbReference>
<feature type="transmembrane region" description="Helical" evidence="17">
    <location>
        <begin position="339"/>
        <end position="358"/>
    </location>
</feature>
<organism evidence="19">
    <name type="scientific">uncultured Poseidoniia archaeon</name>
    <dbReference type="NCBI Taxonomy" id="1697135"/>
    <lineage>
        <taxon>Archaea</taxon>
        <taxon>Methanobacteriati</taxon>
        <taxon>Thermoplasmatota</taxon>
        <taxon>Candidatus Poseidoniia</taxon>
        <taxon>environmental samples</taxon>
    </lineage>
</organism>
<evidence type="ECO:0000256" key="5">
    <source>
        <dbReference type="ARBA" id="ARBA00010810"/>
    </source>
</evidence>
<feature type="transmembrane region" description="Helical" evidence="17">
    <location>
        <begin position="717"/>
        <end position="737"/>
    </location>
</feature>
<evidence type="ECO:0000256" key="7">
    <source>
        <dbReference type="ARBA" id="ARBA00022676"/>
    </source>
</evidence>
<evidence type="ECO:0000256" key="6">
    <source>
        <dbReference type="ARBA" id="ARBA00012602"/>
    </source>
</evidence>
<keyword evidence="7" id="KW-0328">Glycosyltransferase</keyword>
<keyword evidence="14" id="KW-0464">Manganese</keyword>
<comment type="subcellular location">
    <subcellularLocation>
        <location evidence="3">Cell membrane</location>
        <topology evidence="3">Multi-pass membrane protein</topology>
    </subcellularLocation>
</comment>
<reference evidence="19" key="1">
    <citation type="submission" date="2014-11" db="EMBL/GenBank/DDBJ databases">
        <authorList>
            <person name="Zhu J."/>
            <person name="Qi W."/>
            <person name="Song R."/>
        </authorList>
    </citation>
    <scope>NUCLEOTIDE SEQUENCE</scope>
</reference>
<evidence type="ECO:0000313" key="19">
    <source>
        <dbReference type="EMBL" id="ANV80490.1"/>
    </source>
</evidence>
<dbReference type="UniPathway" id="UPA00378"/>
<dbReference type="EMBL" id="KP211890">
    <property type="protein sequence ID" value="ANV80490.1"/>
    <property type="molecule type" value="Genomic_DNA"/>
</dbReference>
<feature type="transmembrane region" description="Helical" evidence="17">
    <location>
        <begin position="500"/>
        <end position="517"/>
    </location>
</feature>
<dbReference type="InterPro" id="IPR003674">
    <property type="entry name" value="Oligo_trans_STT3"/>
</dbReference>
<keyword evidence="13 17" id="KW-0472">Membrane</keyword>
<evidence type="ECO:0000256" key="3">
    <source>
        <dbReference type="ARBA" id="ARBA00004651"/>
    </source>
</evidence>
<dbReference type="PANTHER" id="PTHR13872">
    <property type="entry name" value="DOLICHYL-DIPHOSPHOOLIGOSACCHARIDE--PROTEIN GLYCOSYLTRANSFERASE SUBUNIT"/>
    <property type="match status" value="1"/>
</dbReference>
<feature type="transmembrane region" description="Helical" evidence="17">
    <location>
        <begin position="46"/>
        <end position="66"/>
    </location>
</feature>
<feature type="transmembrane region" description="Helical" evidence="17">
    <location>
        <begin position="210"/>
        <end position="228"/>
    </location>
</feature>
<evidence type="ECO:0000259" key="18">
    <source>
        <dbReference type="Pfam" id="PF02516"/>
    </source>
</evidence>
<evidence type="ECO:0000256" key="13">
    <source>
        <dbReference type="ARBA" id="ARBA00023136"/>
    </source>
</evidence>
<feature type="transmembrane region" description="Helical" evidence="17">
    <location>
        <begin position="631"/>
        <end position="649"/>
    </location>
</feature>
<proteinExistence type="inferred from homology"/>
<evidence type="ECO:0000256" key="12">
    <source>
        <dbReference type="ARBA" id="ARBA00022989"/>
    </source>
</evidence>
<evidence type="ECO:0000256" key="9">
    <source>
        <dbReference type="ARBA" id="ARBA00022692"/>
    </source>
</evidence>
<feature type="transmembrane region" description="Helical" evidence="17">
    <location>
        <begin position="128"/>
        <end position="145"/>
    </location>
</feature>
<dbReference type="SUPFAM" id="SSF49478">
    <property type="entry name" value="Cna protein B-type domain"/>
    <property type="match status" value="1"/>
</dbReference>
<feature type="transmembrane region" description="Helical" evidence="17">
    <location>
        <begin position="234"/>
        <end position="252"/>
    </location>
</feature>
<dbReference type="EC" id="2.4.99.21" evidence="6"/>
<comment type="cofactor">
    <cofactor evidence="2">
        <name>Mg(2+)</name>
        <dbReference type="ChEBI" id="CHEBI:18420"/>
    </cofactor>
</comment>
<comment type="catalytic activity">
    <reaction evidence="16">
        <text>an archaeal dolichyl phosphooligosaccharide + [protein]-L-asparagine = an archaeal dolichyl phosphate + a glycoprotein with the oligosaccharide chain attached by N-beta-D-glycosyl linkage to a protein L-asparagine.</text>
        <dbReference type="EC" id="2.4.99.21"/>
    </reaction>
</comment>
<evidence type="ECO:0000256" key="17">
    <source>
        <dbReference type="SAM" id="Phobius"/>
    </source>
</evidence>
<feature type="transmembrane region" description="Helical" evidence="17">
    <location>
        <begin position="165"/>
        <end position="189"/>
    </location>
</feature>
<evidence type="ECO:0000256" key="4">
    <source>
        <dbReference type="ARBA" id="ARBA00004922"/>
    </source>
</evidence>
<protein>
    <recommendedName>
        <fullName evidence="6">dolichyl-phosphooligosaccharide-protein glycotransferase</fullName>
        <ecNumber evidence="6">2.4.99.21</ecNumber>
    </recommendedName>
    <alternativeName>
        <fullName evidence="15">Oligosaccharyl transferase</fullName>
    </alternativeName>
</protein>
<feature type="transmembrane region" description="Helical" evidence="17">
    <location>
        <begin position="768"/>
        <end position="787"/>
    </location>
</feature>
<feature type="transmembrane region" description="Helical" evidence="17">
    <location>
        <begin position="440"/>
        <end position="460"/>
    </location>
</feature>
<evidence type="ECO:0000256" key="8">
    <source>
        <dbReference type="ARBA" id="ARBA00022679"/>
    </source>
</evidence>
<evidence type="ECO:0000256" key="15">
    <source>
        <dbReference type="ARBA" id="ARBA00030679"/>
    </source>
</evidence>
<comment type="pathway">
    <text evidence="4">Protein modification; protein glycosylation.</text>
</comment>
<keyword evidence="9 17" id="KW-0812">Transmembrane</keyword>
<feature type="domain" description="Oligosaccharyl transferase STT3 N-terminal" evidence="18">
    <location>
        <begin position="378"/>
        <end position="781"/>
    </location>
</feature>
<feature type="transmembrane region" description="Helical" evidence="17">
    <location>
        <begin position="104"/>
        <end position="121"/>
    </location>
</feature>
<keyword evidence="8" id="KW-0808">Transferase</keyword>
<accession>A0A1B1TDW9</accession>
<dbReference type="GO" id="GO:0046872">
    <property type="term" value="F:metal ion binding"/>
    <property type="evidence" value="ECO:0007669"/>
    <property type="project" value="UniProtKB-KW"/>
</dbReference>
<evidence type="ECO:0000256" key="10">
    <source>
        <dbReference type="ARBA" id="ARBA00022723"/>
    </source>
</evidence>
<evidence type="ECO:0000256" key="2">
    <source>
        <dbReference type="ARBA" id="ARBA00001946"/>
    </source>
</evidence>
<dbReference type="Pfam" id="PF02516">
    <property type="entry name" value="STT3"/>
    <property type="match status" value="1"/>
</dbReference>
<keyword evidence="11" id="KW-0460">Magnesium</keyword>
<sequence>MEKNEELAKGNFFYQDITSVPIILATLMVLYFGISFAVNGDIGNKGYMNILVLPLSAAFASAIGRISTSLQFSKSNKLQSFIIPIIIVISALSIDFIANFSNNLFILTFILVGFASILLSNSNRIEENNLLLSTVIGFHLAISYASSLTFDPGLDMDSQRTDIGIAFISFWLASISIGFTLVGFLKGVVDKVGKSPLFADIPIFKENKSFVIFSSIISIVYIIPLFRYDSFESLGVIWAASTSVIILFYAYCHFEKWHVLGSMILVNWFIFTMAHLQEIGNNFYPDIFEEESFTGAFSWFFITFWLNVGAIILSSKGFFGDIAPSKSRSKLRMWWDSNYYSILIPLSFVVALTVRVVWNVIPAMNAPGTGTWDMSGGSDPWYMKRIVDYILANNSHLIFDADRAYPMGAINPRPPLFTWSLALGGMALSWILESDNTGEVVWWSIASLPAIYGALVVFPVAGIANRVHGKKAAIIAAWLIALMPGHISRSTFGMVDHDSFAILLLSTAFYFWIKAVSSMNQERIFQKTSSNPLYLFAGIRETWHRNPKVMSNATLAGIAFAVMALGWKGFVYGPGILFLVFSLQVLFNLFRSKDSLQLTAASLQMLFTVLLIPLPFYAWPGLNLVLDPSGLQPLFYIIGFTLLLGWTSCSFRDKPWLLVLGVGAILISLTLALLYLLQEANMYAGWDILFSGGFYFDKNKIFGTIGEAQAPSRGVLFASYGPIVALIALGCAFVFLWRGARTNKMSFTLLGSWGIISTYMAWSAGRFIINATPVMAILGGIGIAMLWKSANFANFSKEWRNSGIGTPRARFNSLWPATKRSVGVPVLMVVFMLVFTQHVTYGIDSGIPRNSQSATDVDKAIYDMTPDILRENLLGEFSILGGGDYDPSSVNGLEYMGTFGPSFNSYGWNDAYAWLEEQDRDLGFSNRPAFLSWWDYGFSALAQGQHPTVADNFQSGIPHSGGMLLSQGQDDTIALFIATLAMGDKKYNNDKVSSELLDSVLNPMSTSQVDEFAGILANTKSSFVLDRTMKLHASSEDIELLSGYLLDSNGIPSTTEEWIVVDASGLQTSFGENKSAALSLYNQTRGSSSVSSTASSWNDNLPPSHYYIGNYKYTNDLIQDFDSPSTAIHKTNSKLAMLRNFLVTAFDTDELVDIYHSLSSITYSVQDYDNSLGEVVERNNEIRYFAVDNRLYPLGGAYYEDYGYHRGQTTGIFHAPTGLSGLDMDDYIATFYQSQRGDGPIVPRTPQEYNDAYLSDLELQQSGALSDSSQVIRYVDIDYQHQENFFETMVARTYVGYGSALLGLEGDAETPSVWVNPPTTGKTGAPGSYLQNAWALPGAMMNHMVISNWYDNDYDGDGILNANDDSKCEAFIESNTTSNLTAPKLGTVGDDSIELYDASQFPFEGGAYLYHIEGNLSVKWTGKDGNTLTGVSGLDKDVSMNSLLSHNPDPLCSSIYDSNHFVKILKYYSGATLEGTVSLDGEGIVPNARILVERDAFSGEEPEINGSVIDHDPRTYWIPIGYTDANSQGEFSFTVPSGKIRVSAFIGEPDLDAARTAIMTSDVGQTMYELTIENNNQQRAINHVSGILGNVSGSTWLSETVFNVSEEQGHSNGIEKISVSIDVSSSSSSGILSWSGNADFNGEPILDAQVILSPSSDKIVLDDYIVTTSNGSVEGIDLQFQGEGEVSFSGQGSVRSDNILSVSDFTGTHIQSIYNNHSISGDGLFTGVGQISNAIIHDVTEIEDCENNSIPEGESICKLAEEEEEEYLMDGSFNASGKYTSIGVSTFTRTLNQATLIGSGTFTTSEDDNLDSYGVINGTGTFSGTGLFSGPMVQPGTFTVNNAIPGLYDISLILEDGTIVDLDNTFNVQLQASLAPVLVDVPAGSISGLLIDSSGEVVHSPISLILDDNTSVSGDATEDCSIVGYAPCLIYPDDQGKILFGPITPGSYIAEIDSDMDGMPEVKEVYFFSTDAPVDVSFPSPLPDTSDIHFTILDNGETLEELNISFYPVNAPDQKVSAKFNSESSDYFVELTHGTWILSHDIDDNKQIWESIDVGSEDMDLEINIEISKKISGVVKNTIQTDSITGEPIESVLPNTLVAFYWNGLSTSTYTNLEGEFEVTLPINSVVDISVQYSLDKAYSSNIRFTVNDILSDSQNITLMVEESVIIEGTVSIDVIGNYYSDSLKDWSEISVIASQSPTNSSLPDIRQVVDSSGNFQMYLKEGDWKFALDGNSLESTDQNISIDNTNKVVDLTMVSATSTILIDFYIDHSGDGNISNGTPVSYPFAIKSLNPFIPTREISLDNSEWISEGHAEVNLTPGSYSIVIDRPNPDSGNLFDTLYTTNDNINVGLISENISTSIAFEPNWLTNITFNNESGGALADHLVRFKDIENGWLLSFMTDSNGSISEYIPEGEWMVIVETFEADIGIYQSLRESVSISSSSAGINSSMNTAEVAMVNIILLDDGSPLSDIKVNLVSVERGTVDSPYSNDLGIIDLKIEPGFWNLELNYTDSEGVMWIIESMPISDSGITAGNNTEVLLNVIKLVTVKGTVFWDLNDNQLPNFGEGVSNVTVTLNSTTETHILTTDENGAWSTYLLYGGTWNISTYIDGFSNETSSLSLTSNSNSKHIQITAGTVPVSGSISYIDANQFDQIKEDLTLILVPAEGIVRDRVIPNFVLDSEDSWNGEWNAMVEPGDWTVWAFVSSSADVPYLVSVDSLDVGVDGGVVDSELSLGGKLLMDTEWLDYDGISHSLTDIESHNIVIKLQSSGISWDESLNSEGLLELILPVGRIDASSSFNITQEERDMDYYGGQGATIRPSQDTPVTTLVIDRLSKQDISVSNIGDSNALLSLNNTNCTKDCDYESVEFSLKIDYLGHQAFDSYSVTAVVPGADGEKWSVEFKNSTGAWSSSATIDLGLQNTLVLNNFDVLINPPNESVAHHLSNGHQIRIIFTTDQGYSLEHPLLVNVPQNNMFTSIGYSEEVIGVAPGEPSVINFDFINEGNGDDVFTFDFAVDSLENWNIAGINSQPIAPFSEGQTSVTVTPPINMSERTLQTKSFSN</sequence>